<name>A0AAN8T7E2_SOLBU</name>
<feature type="compositionally biased region" description="Acidic residues" evidence="1">
    <location>
        <begin position="1"/>
        <end position="13"/>
    </location>
</feature>
<evidence type="ECO:0000313" key="3">
    <source>
        <dbReference type="Proteomes" id="UP001371456"/>
    </source>
</evidence>
<accession>A0AAN8T7E2</accession>
<reference evidence="2 3" key="1">
    <citation type="submission" date="2024-02" db="EMBL/GenBank/DDBJ databases">
        <title>de novo genome assembly of Solanum bulbocastanum strain 11H21.</title>
        <authorList>
            <person name="Hosaka A.J."/>
        </authorList>
    </citation>
    <scope>NUCLEOTIDE SEQUENCE [LARGE SCALE GENOMIC DNA]</scope>
    <source>
        <tissue evidence="2">Young leaves</tissue>
    </source>
</reference>
<keyword evidence="3" id="KW-1185">Reference proteome</keyword>
<feature type="region of interest" description="Disordered" evidence="1">
    <location>
        <begin position="1"/>
        <end position="21"/>
    </location>
</feature>
<comment type="caution">
    <text evidence="2">The sequence shown here is derived from an EMBL/GenBank/DDBJ whole genome shotgun (WGS) entry which is preliminary data.</text>
</comment>
<evidence type="ECO:0000313" key="2">
    <source>
        <dbReference type="EMBL" id="KAK6782774.1"/>
    </source>
</evidence>
<dbReference type="Proteomes" id="UP001371456">
    <property type="component" value="Unassembled WGS sequence"/>
</dbReference>
<evidence type="ECO:0000256" key="1">
    <source>
        <dbReference type="SAM" id="MobiDB-lite"/>
    </source>
</evidence>
<dbReference type="AlphaFoldDB" id="A0AAN8T7E2"/>
<dbReference type="EMBL" id="JBANQN010000008">
    <property type="protein sequence ID" value="KAK6782774.1"/>
    <property type="molecule type" value="Genomic_DNA"/>
</dbReference>
<protein>
    <submittedName>
        <fullName evidence="2">Uncharacterized protein</fullName>
    </submittedName>
</protein>
<organism evidence="2 3">
    <name type="scientific">Solanum bulbocastanum</name>
    <name type="common">Wild potato</name>
    <dbReference type="NCBI Taxonomy" id="147425"/>
    <lineage>
        <taxon>Eukaryota</taxon>
        <taxon>Viridiplantae</taxon>
        <taxon>Streptophyta</taxon>
        <taxon>Embryophyta</taxon>
        <taxon>Tracheophyta</taxon>
        <taxon>Spermatophyta</taxon>
        <taxon>Magnoliopsida</taxon>
        <taxon>eudicotyledons</taxon>
        <taxon>Gunneridae</taxon>
        <taxon>Pentapetalae</taxon>
        <taxon>asterids</taxon>
        <taxon>lamiids</taxon>
        <taxon>Solanales</taxon>
        <taxon>Solanaceae</taxon>
        <taxon>Solanoideae</taxon>
        <taxon>Solaneae</taxon>
        <taxon>Solanum</taxon>
    </lineage>
</organism>
<sequence length="21" mass="2449">MDNNDQEMSEQEADLLSYSTK</sequence>
<gene>
    <name evidence="2" type="ORF">RDI58_020570</name>
</gene>
<proteinExistence type="predicted"/>